<evidence type="ECO:0000313" key="3">
    <source>
        <dbReference type="EMBL" id="GEQ50007.1"/>
    </source>
</evidence>
<dbReference type="AlphaFoldDB" id="A0AAN4ZTA3"/>
<keyword evidence="2" id="KW-1277">Toxin-antitoxin system</keyword>
<keyword evidence="6" id="KW-1185">Reference proteome</keyword>
<evidence type="ECO:0000313" key="4">
    <source>
        <dbReference type="EMBL" id="GEQ55058.1"/>
    </source>
</evidence>
<dbReference type="SUPFAM" id="SSF50118">
    <property type="entry name" value="Cell growth inhibitor/plasmid maintenance toxic component"/>
    <property type="match status" value="1"/>
</dbReference>
<dbReference type="Pfam" id="PF02452">
    <property type="entry name" value="PemK_toxin"/>
    <property type="match status" value="1"/>
</dbReference>
<evidence type="ECO:0000256" key="1">
    <source>
        <dbReference type="ARBA" id="ARBA00007521"/>
    </source>
</evidence>
<evidence type="ECO:0000256" key="2">
    <source>
        <dbReference type="ARBA" id="ARBA00022649"/>
    </source>
</evidence>
<comment type="similarity">
    <text evidence="1">Belongs to the PemK/MazF family.</text>
</comment>
<dbReference type="RefSeq" id="WP_157977754.1">
    <property type="nucleotide sequence ID" value="NZ_BJYN01000042.1"/>
</dbReference>
<protein>
    <submittedName>
        <fullName evidence="4">Toxin-antitoxin addiction module toxin component MazF</fullName>
    </submittedName>
</protein>
<dbReference type="GeneID" id="69986661"/>
<evidence type="ECO:0000313" key="6">
    <source>
        <dbReference type="Proteomes" id="UP000886607"/>
    </source>
</evidence>
<evidence type="ECO:0000313" key="5">
    <source>
        <dbReference type="Proteomes" id="UP000886597"/>
    </source>
</evidence>
<dbReference type="EMBL" id="BKBO01000031">
    <property type="protein sequence ID" value="GEQ50007.1"/>
    <property type="molecule type" value="Genomic_DNA"/>
</dbReference>
<dbReference type="InterPro" id="IPR011067">
    <property type="entry name" value="Plasmid_toxin/cell-grow_inhib"/>
</dbReference>
<dbReference type="Proteomes" id="UP000886607">
    <property type="component" value="Unassembled WGS sequence"/>
</dbReference>
<dbReference type="EMBL" id="BKBQ01000032">
    <property type="protein sequence ID" value="GEQ55058.1"/>
    <property type="molecule type" value="Genomic_DNA"/>
</dbReference>
<dbReference type="InterPro" id="IPR003477">
    <property type="entry name" value="PemK-like"/>
</dbReference>
<dbReference type="GO" id="GO:0016075">
    <property type="term" value="P:rRNA catabolic process"/>
    <property type="evidence" value="ECO:0007669"/>
    <property type="project" value="TreeGrafter"/>
</dbReference>
<dbReference type="GO" id="GO:0006402">
    <property type="term" value="P:mRNA catabolic process"/>
    <property type="evidence" value="ECO:0007669"/>
    <property type="project" value="TreeGrafter"/>
</dbReference>
<name>A0AAN4ZTA3_9ENTE</name>
<gene>
    <name evidence="4" type="primary">mazF_2</name>
    <name evidence="3" type="ORF">TK11N_18590</name>
    <name evidence="4" type="ORF">TK2N_19020</name>
</gene>
<sequence>MNSKKSESYLPERQDIVWIDFDPSKGKEIQKRRPAVIVSSKKYSQLTGLTVVIPVTHATNNRFLNTDFLVPIQDGKVNGFANPLQIFSFDFKKRKIKKAGQVNDAAYAKIQQTLLFVVSSSNG</sequence>
<dbReference type="GO" id="GO:0003677">
    <property type="term" value="F:DNA binding"/>
    <property type="evidence" value="ECO:0007669"/>
    <property type="project" value="InterPro"/>
</dbReference>
<accession>A0AAN4ZTA3</accession>
<reference evidence="4" key="2">
    <citation type="journal article" date="2020" name="Int. Dairy J.">
        <title>Lactic acid bacterial diversity in Brie cheese focusing on salt concentration and pH of isolation medium and characterisation of halophilic and alkaliphilic lactic acid bacterial isolates.</title>
        <authorList>
            <person name="Unno R."/>
            <person name="Matsutani M."/>
            <person name="Suzuki T."/>
            <person name="Kodama K."/>
            <person name="Matsushita H."/>
            <person name="Yamasato K."/>
            <person name="Koizumi Y."/>
            <person name="Ishikawa M."/>
        </authorList>
    </citation>
    <scope>NUCLEOTIDE SEQUENCE</scope>
    <source>
        <strain evidence="4">7C1</strain>
        <strain evidence="3">8C4</strain>
    </source>
</reference>
<comment type="caution">
    <text evidence="4">The sequence shown here is derived from an EMBL/GenBank/DDBJ whole genome shotgun (WGS) entry which is preliminary data.</text>
</comment>
<dbReference type="PANTHER" id="PTHR33988">
    <property type="entry name" value="ENDORIBONUCLEASE MAZF-RELATED"/>
    <property type="match status" value="1"/>
</dbReference>
<proteinExistence type="inferred from homology"/>
<organism evidence="4 5">
    <name type="scientific">Tetragenococcus koreensis</name>
    <dbReference type="NCBI Taxonomy" id="290335"/>
    <lineage>
        <taxon>Bacteria</taxon>
        <taxon>Bacillati</taxon>
        <taxon>Bacillota</taxon>
        <taxon>Bacilli</taxon>
        <taxon>Lactobacillales</taxon>
        <taxon>Enterococcaceae</taxon>
        <taxon>Tetragenococcus</taxon>
    </lineage>
</organism>
<reference evidence="4" key="1">
    <citation type="submission" date="2019-08" db="EMBL/GenBank/DDBJ databases">
        <authorList>
            <person name="Ishikawa M."/>
            <person name="Suzuki T."/>
            <person name="Matsutani M."/>
        </authorList>
    </citation>
    <scope>NUCLEOTIDE SEQUENCE</scope>
    <source>
        <strain evidence="4">7C1</strain>
        <strain evidence="3">8C4</strain>
    </source>
</reference>
<dbReference type="Proteomes" id="UP000886597">
    <property type="component" value="Unassembled WGS sequence"/>
</dbReference>
<dbReference type="GO" id="GO:0004521">
    <property type="term" value="F:RNA endonuclease activity"/>
    <property type="evidence" value="ECO:0007669"/>
    <property type="project" value="TreeGrafter"/>
</dbReference>
<dbReference type="Gene3D" id="2.30.30.110">
    <property type="match status" value="1"/>
</dbReference>